<comment type="caution">
    <text evidence="4">The sequence shown here is derived from an EMBL/GenBank/DDBJ whole genome shotgun (WGS) entry which is preliminary data.</text>
</comment>
<evidence type="ECO:0000256" key="2">
    <source>
        <dbReference type="ARBA" id="ARBA00022741"/>
    </source>
</evidence>
<reference evidence="4 5" key="1">
    <citation type="submission" date="2013-04" db="EMBL/GenBank/DDBJ databases">
        <title>The Genome Sequence of Bartonella bacilliformis Ver097.</title>
        <authorList>
            <consortium name="The Broad Institute Genomics Platform"/>
            <consortium name="The Broad Institute Genome Sequencing Center for Infectious Disease"/>
            <person name="Feldgarden M."/>
            <person name="Kirby J."/>
            <person name="Birtles R."/>
            <person name="Dasch G."/>
            <person name="Hendrix L."/>
            <person name="Koehler J."/>
            <person name="Walker B."/>
            <person name="Young S.K."/>
            <person name="Zeng Q."/>
            <person name="Gargeya S."/>
            <person name="Fitzgerald M."/>
            <person name="Haas B."/>
            <person name="Abouelleil A."/>
            <person name="Allen A.W."/>
            <person name="Alvarado L."/>
            <person name="Arachchi H.M."/>
            <person name="Berlin A.M."/>
            <person name="Chapman S.B."/>
            <person name="Gainer-Dewar J."/>
            <person name="Goldberg J."/>
            <person name="Griggs A."/>
            <person name="Gujja S."/>
            <person name="Hansen M."/>
            <person name="Howarth C."/>
            <person name="Imamovic A."/>
            <person name="Ireland A."/>
            <person name="Larimer J."/>
            <person name="McCowan C."/>
            <person name="Murphy C."/>
            <person name="Pearson M."/>
            <person name="Poon T.W."/>
            <person name="Priest M."/>
            <person name="Roberts A."/>
            <person name="Saif S."/>
            <person name="Shea T."/>
            <person name="Sisk P."/>
            <person name="Sykes S."/>
            <person name="Wortman J."/>
            <person name="Nusbaum C."/>
            <person name="Birren B."/>
        </authorList>
    </citation>
    <scope>NUCLEOTIDE SEQUENCE [LARGE SCALE GENOMIC DNA]</scope>
    <source>
        <strain evidence="4 5">Ver097</strain>
    </source>
</reference>
<evidence type="ECO:0000256" key="1">
    <source>
        <dbReference type="ARBA" id="ARBA00022679"/>
    </source>
</evidence>
<dbReference type="STRING" id="1293911.H710_00974"/>
<gene>
    <name evidence="4" type="ORF">H710_00974</name>
</gene>
<sequence>MIAQDCLERILLLPPRQLLYERINERFTHMVEKGALEEVELMKQLTISPLSPAMKAIGVLEFTDYLNGCRNFENAIEVAKTRTRQYAKRQMTWFRHQLDEEWKIIS</sequence>
<evidence type="ECO:0008006" key="6">
    <source>
        <dbReference type="Google" id="ProtNLM"/>
    </source>
</evidence>
<dbReference type="Gene3D" id="1.10.287.890">
    <property type="entry name" value="Crystal structure of tRNA isopentenylpyrophosphate transferase (bh2366) domain"/>
    <property type="match status" value="1"/>
</dbReference>
<dbReference type="PATRIC" id="fig|1293911.3.peg.1005"/>
<keyword evidence="2" id="KW-0547">Nucleotide-binding</keyword>
<dbReference type="PANTHER" id="PTHR11088">
    <property type="entry name" value="TRNA DIMETHYLALLYLTRANSFERASE"/>
    <property type="match status" value="1"/>
</dbReference>
<proteinExistence type="predicted"/>
<keyword evidence="1" id="KW-0808">Transferase</keyword>
<evidence type="ECO:0000256" key="3">
    <source>
        <dbReference type="ARBA" id="ARBA00022840"/>
    </source>
</evidence>
<dbReference type="EMBL" id="ASIV01000006">
    <property type="protein sequence ID" value="KEG19195.1"/>
    <property type="molecule type" value="Genomic_DNA"/>
</dbReference>
<dbReference type="GO" id="GO:0005524">
    <property type="term" value="F:ATP binding"/>
    <property type="evidence" value="ECO:0007669"/>
    <property type="project" value="UniProtKB-KW"/>
</dbReference>
<organism evidence="4 5">
    <name type="scientific">Bartonella bacilliformis Ver097</name>
    <dbReference type="NCBI Taxonomy" id="1293911"/>
    <lineage>
        <taxon>Bacteria</taxon>
        <taxon>Pseudomonadati</taxon>
        <taxon>Pseudomonadota</taxon>
        <taxon>Alphaproteobacteria</taxon>
        <taxon>Hyphomicrobiales</taxon>
        <taxon>Bartonellaceae</taxon>
        <taxon>Bartonella</taxon>
    </lineage>
</organism>
<evidence type="ECO:0000313" key="4">
    <source>
        <dbReference type="EMBL" id="KEG19195.1"/>
    </source>
</evidence>
<accession>A0A072R0F6</accession>
<evidence type="ECO:0000313" key="5">
    <source>
        <dbReference type="Proteomes" id="UP000031740"/>
    </source>
</evidence>
<name>A0A072R0F6_BARBA</name>
<protein>
    <recommendedName>
        <fullName evidence="6">tRNA dimethylallyltransferase</fullName>
    </recommendedName>
</protein>
<keyword evidence="3" id="KW-0067">ATP-binding</keyword>
<dbReference type="Proteomes" id="UP000031740">
    <property type="component" value="Unassembled WGS sequence"/>
</dbReference>
<dbReference type="GO" id="GO:0052381">
    <property type="term" value="F:tRNA dimethylallyltransferase activity"/>
    <property type="evidence" value="ECO:0007669"/>
    <property type="project" value="TreeGrafter"/>
</dbReference>
<dbReference type="PANTHER" id="PTHR11088:SF60">
    <property type="entry name" value="TRNA DIMETHYLALLYLTRANSFERASE"/>
    <property type="match status" value="1"/>
</dbReference>
<dbReference type="AlphaFoldDB" id="A0A072R0F6"/>
<dbReference type="Pfam" id="PF01715">
    <property type="entry name" value="IPPT"/>
    <property type="match status" value="1"/>
</dbReference>
<dbReference type="HOGENOM" id="CLU_2217855_0_0_5"/>
<dbReference type="InterPro" id="IPR039657">
    <property type="entry name" value="Dimethylallyltransferase"/>
</dbReference>
<dbReference type="GO" id="GO:0006400">
    <property type="term" value="P:tRNA modification"/>
    <property type="evidence" value="ECO:0007669"/>
    <property type="project" value="TreeGrafter"/>
</dbReference>